<dbReference type="Pfam" id="PF13456">
    <property type="entry name" value="RVT_3"/>
    <property type="match status" value="1"/>
</dbReference>
<dbReference type="InterPro" id="IPR002156">
    <property type="entry name" value="RNaseH_domain"/>
</dbReference>
<dbReference type="PROSITE" id="PS50879">
    <property type="entry name" value="RNASE_H_1"/>
    <property type="match status" value="1"/>
</dbReference>
<dbReference type="AlphaFoldDB" id="A0AAD9X986"/>
<proteinExistence type="predicted"/>
<sequence>MAWWFKHHSLGSIDLITTLLRNVGEFCKDSIKTKKCVFEEWISLGIEALKFNIDGSSRGNPGVAGVGGVLRNNLGAVLCLLSSNIGSQNAITTELMVVEKSCSLCISNSAMWGQKIEIVSDSKTAFSWIKSTDFRTLHHVRLVYDIYDLMRNHDMMKILFSSEASNSYVDNLAKRGSRKDKYLIHWVWLCSIFFVFFPSLCFAQVLLFPLCFGR</sequence>
<reference evidence="3" key="1">
    <citation type="journal article" date="2023" name="Plant J.">
        <title>Genome sequences and population genomics provide insights into the demographic history, inbreeding, and mutation load of two 'living fossil' tree species of Dipteronia.</title>
        <authorList>
            <person name="Feng Y."/>
            <person name="Comes H.P."/>
            <person name="Chen J."/>
            <person name="Zhu S."/>
            <person name="Lu R."/>
            <person name="Zhang X."/>
            <person name="Li P."/>
            <person name="Qiu J."/>
            <person name="Olsen K.M."/>
            <person name="Qiu Y."/>
        </authorList>
    </citation>
    <scope>NUCLEOTIDE SEQUENCE</scope>
    <source>
        <strain evidence="3">KIB01</strain>
    </source>
</reference>
<evidence type="ECO:0000313" key="3">
    <source>
        <dbReference type="EMBL" id="KAK2655291.1"/>
    </source>
</evidence>
<gene>
    <name evidence="3" type="ORF">Ddye_008343</name>
</gene>
<feature type="domain" description="RNase H type-1" evidence="2">
    <location>
        <begin position="45"/>
        <end position="178"/>
    </location>
</feature>
<dbReference type="Proteomes" id="UP001280121">
    <property type="component" value="Unassembled WGS sequence"/>
</dbReference>
<keyword evidence="1" id="KW-1133">Transmembrane helix</keyword>
<evidence type="ECO:0000259" key="2">
    <source>
        <dbReference type="PROSITE" id="PS50879"/>
    </source>
</evidence>
<dbReference type="InterPro" id="IPR012337">
    <property type="entry name" value="RNaseH-like_sf"/>
</dbReference>
<dbReference type="GO" id="GO:0003676">
    <property type="term" value="F:nucleic acid binding"/>
    <property type="evidence" value="ECO:0007669"/>
    <property type="project" value="InterPro"/>
</dbReference>
<keyword evidence="1" id="KW-0472">Membrane</keyword>
<dbReference type="InterPro" id="IPR053151">
    <property type="entry name" value="RNase_H-like"/>
</dbReference>
<feature type="transmembrane region" description="Helical" evidence="1">
    <location>
        <begin position="183"/>
        <end position="208"/>
    </location>
</feature>
<keyword evidence="4" id="KW-1185">Reference proteome</keyword>
<protein>
    <recommendedName>
        <fullName evidence="2">RNase H type-1 domain-containing protein</fullName>
    </recommendedName>
</protein>
<accession>A0AAD9X986</accession>
<name>A0AAD9X986_9ROSI</name>
<dbReference type="SUPFAM" id="SSF53098">
    <property type="entry name" value="Ribonuclease H-like"/>
    <property type="match status" value="1"/>
</dbReference>
<evidence type="ECO:0000313" key="4">
    <source>
        <dbReference type="Proteomes" id="UP001280121"/>
    </source>
</evidence>
<dbReference type="CDD" id="cd06222">
    <property type="entry name" value="RNase_H_like"/>
    <property type="match status" value="1"/>
</dbReference>
<dbReference type="InterPro" id="IPR044730">
    <property type="entry name" value="RNase_H-like_dom_plant"/>
</dbReference>
<keyword evidence="1" id="KW-0812">Transmembrane</keyword>
<dbReference type="Gene3D" id="3.30.420.10">
    <property type="entry name" value="Ribonuclease H-like superfamily/Ribonuclease H"/>
    <property type="match status" value="1"/>
</dbReference>
<organism evidence="3 4">
    <name type="scientific">Dipteronia dyeriana</name>
    <dbReference type="NCBI Taxonomy" id="168575"/>
    <lineage>
        <taxon>Eukaryota</taxon>
        <taxon>Viridiplantae</taxon>
        <taxon>Streptophyta</taxon>
        <taxon>Embryophyta</taxon>
        <taxon>Tracheophyta</taxon>
        <taxon>Spermatophyta</taxon>
        <taxon>Magnoliopsida</taxon>
        <taxon>eudicotyledons</taxon>
        <taxon>Gunneridae</taxon>
        <taxon>Pentapetalae</taxon>
        <taxon>rosids</taxon>
        <taxon>malvids</taxon>
        <taxon>Sapindales</taxon>
        <taxon>Sapindaceae</taxon>
        <taxon>Hippocastanoideae</taxon>
        <taxon>Acereae</taxon>
        <taxon>Dipteronia</taxon>
    </lineage>
</organism>
<evidence type="ECO:0000256" key="1">
    <source>
        <dbReference type="SAM" id="Phobius"/>
    </source>
</evidence>
<dbReference type="EMBL" id="JANJYI010000003">
    <property type="protein sequence ID" value="KAK2655291.1"/>
    <property type="molecule type" value="Genomic_DNA"/>
</dbReference>
<dbReference type="PANTHER" id="PTHR47723">
    <property type="entry name" value="OS05G0353850 PROTEIN"/>
    <property type="match status" value="1"/>
</dbReference>
<comment type="caution">
    <text evidence="3">The sequence shown here is derived from an EMBL/GenBank/DDBJ whole genome shotgun (WGS) entry which is preliminary data.</text>
</comment>
<dbReference type="InterPro" id="IPR036397">
    <property type="entry name" value="RNaseH_sf"/>
</dbReference>
<dbReference type="PANTHER" id="PTHR47723:SF22">
    <property type="entry name" value="RNASE H TYPE-1 DOMAIN-CONTAINING PROTEIN"/>
    <property type="match status" value="1"/>
</dbReference>
<dbReference type="GO" id="GO:0004523">
    <property type="term" value="F:RNA-DNA hybrid ribonuclease activity"/>
    <property type="evidence" value="ECO:0007669"/>
    <property type="project" value="InterPro"/>
</dbReference>